<name>A0ABT3HVK0_9FLAO</name>
<dbReference type="SMART" id="SM00028">
    <property type="entry name" value="TPR"/>
    <property type="match status" value="4"/>
</dbReference>
<dbReference type="EMBL" id="JAPDHW010000002">
    <property type="protein sequence ID" value="MCW3167799.1"/>
    <property type="molecule type" value="Genomic_DNA"/>
</dbReference>
<keyword evidence="4" id="KW-1185">Reference proteome</keyword>
<protein>
    <submittedName>
        <fullName evidence="3">LuxR family transcriptional regulator</fullName>
    </submittedName>
</protein>
<sequence length="502" mass="58830">MDFIKSSKIYLLAALVSCILLFAQKTDVQDKKISELINETENLYLAGNTEKFLASSHKLISLSEKAKNQMGLSCGYYYLAACLYNVGKYRESINYIKKAQHYKDYLKHDIMHHSRTYGLLADNYLSLELYSLSAENYHQSLKILQTVAKKNTLYYLSESTSYSYLAILYNNMSLNDSMYYYLKKEKSSLSKINNGKQYAENGCASNDFGHYYLKTNQLDSAKIYLNQSVAFFQNEDNECKFDAISGLADLEIKNKNYKKAYQLYNEALNGFKKNNYPQLVNDLYKKISEAYIQEGNTVKGKYYQDLYQKANVEMEEDRRKERDFVINEVMKEEARKNEFEKDKNKKYTALIISLLLIITAIVIFFLRKNKKKNVQSNEITDQLKVENAVQEKEKDVLKSQINESFDEVMSLAKENSPEFFIRFQEIYPQFTPKMLKINPNFKVTELTFASYIYLGFTTKEIADYTFKAVKTIENNRYNFRKKLDLSPDQDLQFWIKNYIDGE</sequence>
<gene>
    <name evidence="3" type="ORF">OMO38_04580</name>
</gene>
<evidence type="ECO:0000313" key="4">
    <source>
        <dbReference type="Proteomes" id="UP001163731"/>
    </source>
</evidence>
<evidence type="ECO:0000313" key="3">
    <source>
        <dbReference type="EMBL" id="MCW3167799.1"/>
    </source>
</evidence>
<dbReference type="InterPro" id="IPR019734">
    <property type="entry name" value="TPR_rpt"/>
</dbReference>
<keyword evidence="1" id="KW-1133">Transmembrane helix</keyword>
<dbReference type="InterPro" id="IPR016032">
    <property type="entry name" value="Sig_transdc_resp-reg_C-effctor"/>
</dbReference>
<dbReference type="InterPro" id="IPR011990">
    <property type="entry name" value="TPR-like_helical_dom_sf"/>
</dbReference>
<feature type="chain" id="PRO_5045053002" evidence="2">
    <location>
        <begin position="24"/>
        <end position="502"/>
    </location>
</feature>
<evidence type="ECO:0000256" key="1">
    <source>
        <dbReference type="SAM" id="Phobius"/>
    </source>
</evidence>
<keyword evidence="2" id="KW-0732">Signal</keyword>
<keyword evidence="1" id="KW-0812">Transmembrane</keyword>
<dbReference type="Gene3D" id="1.25.40.10">
    <property type="entry name" value="Tetratricopeptide repeat domain"/>
    <property type="match status" value="2"/>
</dbReference>
<feature type="signal peptide" evidence="2">
    <location>
        <begin position="1"/>
        <end position="23"/>
    </location>
</feature>
<keyword evidence="1" id="KW-0472">Membrane</keyword>
<dbReference type="SUPFAM" id="SSF46894">
    <property type="entry name" value="C-terminal effector domain of the bipartite response regulators"/>
    <property type="match status" value="1"/>
</dbReference>
<organism evidence="3 4">
    <name type="scientific">Chryseobacterium kimseyorum</name>
    <dbReference type="NCBI Taxonomy" id="2984028"/>
    <lineage>
        <taxon>Bacteria</taxon>
        <taxon>Pseudomonadati</taxon>
        <taxon>Bacteroidota</taxon>
        <taxon>Flavobacteriia</taxon>
        <taxon>Flavobacteriales</taxon>
        <taxon>Weeksellaceae</taxon>
        <taxon>Chryseobacterium group</taxon>
        <taxon>Chryseobacterium</taxon>
    </lineage>
</organism>
<reference evidence="3" key="1">
    <citation type="submission" date="2022-10" db="EMBL/GenBank/DDBJ databases">
        <title>Chryseobacterium babae sp. nov. isolated from the gut of the beetle Oryctes rhinoceros, and Chryseobacterium kimseyorum sp. nov., isolated from a stick insect rearing cage.</title>
        <authorList>
            <person name="Shelomi M."/>
            <person name="Han C.-J."/>
            <person name="Chen W.-M."/>
            <person name="Chen H.-K."/>
            <person name="Liaw S.-J."/>
            <person name="Muhle E."/>
            <person name="Clermont D."/>
        </authorList>
    </citation>
    <scope>NUCLEOTIDE SEQUENCE</scope>
    <source>
        <strain evidence="3">09-1422</strain>
    </source>
</reference>
<evidence type="ECO:0000256" key="2">
    <source>
        <dbReference type="SAM" id="SignalP"/>
    </source>
</evidence>
<dbReference type="RefSeq" id="WP_264749037.1">
    <property type="nucleotide sequence ID" value="NZ_JAPDHW010000002.1"/>
</dbReference>
<dbReference type="Proteomes" id="UP001163731">
    <property type="component" value="Unassembled WGS sequence"/>
</dbReference>
<feature type="transmembrane region" description="Helical" evidence="1">
    <location>
        <begin position="347"/>
        <end position="366"/>
    </location>
</feature>
<dbReference type="InterPro" id="IPR036388">
    <property type="entry name" value="WH-like_DNA-bd_sf"/>
</dbReference>
<dbReference type="SUPFAM" id="SSF48452">
    <property type="entry name" value="TPR-like"/>
    <property type="match status" value="2"/>
</dbReference>
<comment type="caution">
    <text evidence="3">The sequence shown here is derived from an EMBL/GenBank/DDBJ whole genome shotgun (WGS) entry which is preliminary data.</text>
</comment>
<dbReference type="Gene3D" id="1.10.10.10">
    <property type="entry name" value="Winged helix-like DNA-binding domain superfamily/Winged helix DNA-binding domain"/>
    <property type="match status" value="1"/>
</dbReference>
<proteinExistence type="predicted"/>
<accession>A0ABT3HVK0</accession>